<dbReference type="Proteomes" id="UP000230750">
    <property type="component" value="Unassembled WGS sequence"/>
</dbReference>
<name>A0A2G8L162_STIJA</name>
<dbReference type="InterPro" id="IPR026750">
    <property type="entry name" value="NTAN1"/>
</dbReference>
<sequence length="314" mass="35324">MESKGNPSTCHKGDSMEFTKWEIWEAGRQSPVLSQDSSELILRQPLKKFTSLPRTVYVYQREIAATHPQDDIIDILGSDDATTCHILILRHTGTGSTALTHFDGQNTQQGLETMIQLLNSFDDASPSQGRIEAHLFGGFCDSKNTSAHLTCNVIAALQNQGTNIHLQSLCCTEVNNVVRGDINWPVLYGVGVNVKTGKIFPAEFEDKGPNPMLRSARIFGDVQAMTQVYFPESGEFRIHPFNYRVPRHLATLLSLPDDIFLAYTSTSPEVEKPGYVQKTRETFKFMLSNPMSRMIFPNTDPHIYHLEDGKWKMK</sequence>
<comment type="caution">
    <text evidence="1">The sequence shown here is derived from an EMBL/GenBank/DDBJ whole genome shotgun (WGS) entry which is preliminary data.</text>
</comment>
<dbReference type="EMBL" id="MRZV01000269">
    <property type="protein sequence ID" value="PIK53945.1"/>
    <property type="molecule type" value="Genomic_DNA"/>
</dbReference>
<organism evidence="1 2">
    <name type="scientific">Stichopus japonicus</name>
    <name type="common">Sea cucumber</name>
    <dbReference type="NCBI Taxonomy" id="307972"/>
    <lineage>
        <taxon>Eukaryota</taxon>
        <taxon>Metazoa</taxon>
        <taxon>Echinodermata</taxon>
        <taxon>Eleutherozoa</taxon>
        <taxon>Echinozoa</taxon>
        <taxon>Holothuroidea</taxon>
        <taxon>Aspidochirotacea</taxon>
        <taxon>Aspidochirotida</taxon>
        <taxon>Stichopodidae</taxon>
        <taxon>Apostichopus</taxon>
    </lineage>
</organism>
<dbReference type="PANTHER" id="PTHR12498:SF0">
    <property type="entry name" value="PROTEIN N-TERMINAL ASPARAGINE AMIDOHYDROLASE"/>
    <property type="match status" value="1"/>
</dbReference>
<dbReference type="PANTHER" id="PTHR12498">
    <property type="entry name" value="N-TERMINAL ASPARAGINE AMIDOHYDROLASE"/>
    <property type="match status" value="1"/>
</dbReference>
<dbReference type="Pfam" id="PF14736">
    <property type="entry name" value="N_Asn_amidohyd"/>
    <property type="match status" value="1"/>
</dbReference>
<evidence type="ECO:0008006" key="3">
    <source>
        <dbReference type="Google" id="ProtNLM"/>
    </source>
</evidence>
<accession>A0A2G8L162</accession>
<dbReference type="STRING" id="307972.A0A2G8L162"/>
<protein>
    <recommendedName>
        <fullName evidence="3">Protein N-terminal asparagine amidohydrolase</fullName>
    </recommendedName>
</protein>
<evidence type="ECO:0000313" key="1">
    <source>
        <dbReference type="EMBL" id="PIK53945.1"/>
    </source>
</evidence>
<evidence type="ECO:0000313" key="2">
    <source>
        <dbReference type="Proteomes" id="UP000230750"/>
    </source>
</evidence>
<keyword evidence="2" id="KW-1185">Reference proteome</keyword>
<proteinExistence type="predicted"/>
<dbReference type="GO" id="GO:0008418">
    <property type="term" value="F:protein-N-terminal asparagine amidohydrolase activity"/>
    <property type="evidence" value="ECO:0007669"/>
    <property type="project" value="InterPro"/>
</dbReference>
<dbReference type="GO" id="GO:0006511">
    <property type="term" value="P:ubiquitin-dependent protein catabolic process"/>
    <property type="evidence" value="ECO:0007669"/>
    <property type="project" value="TreeGrafter"/>
</dbReference>
<dbReference type="GO" id="GO:0005634">
    <property type="term" value="C:nucleus"/>
    <property type="evidence" value="ECO:0007669"/>
    <property type="project" value="TreeGrafter"/>
</dbReference>
<reference evidence="1 2" key="1">
    <citation type="journal article" date="2017" name="PLoS Biol.">
        <title>The sea cucumber genome provides insights into morphological evolution and visceral regeneration.</title>
        <authorList>
            <person name="Zhang X."/>
            <person name="Sun L."/>
            <person name="Yuan J."/>
            <person name="Sun Y."/>
            <person name="Gao Y."/>
            <person name="Zhang L."/>
            <person name="Li S."/>
            <person name="Dai H."/>
            <person name="Hamel J.F."/>
            <person name="Liu C."/>
            <person name="Yu Y."/>
            <person name="Liu S."/>
            <person name="Lin W."/>
            <person name="Guo K."/>
            <person name="Jin S."/>
            <person name="Xu P."/>
            <person name="Storey K.B."/>
            <person name="Huan P."/>
            <person name="Zhang T."/>
            <person name="Zhou Y."/>
            <person name="Zhang J."/>
            <person name="Lin C."/>
            <person name="Li X."/>
            <person name="Xing L."/>
            <person name="Huo D."/>
            <person name="Sun M."/>
            <person name="Wang L."/>
            <person name="Mercier A."/>
            <person name="Li F."/>
            <person name="Yang H."/>
            <person name="Xiang J."/>
        </authorList>
    </citation>
    <scope>NUCLEOTIDE SEQUENCE [LARGE SCALE GENOMIC DNA]</scope>
    <source>
        <strain evidence="1">Shaxun</strain>
        <tissue evidence="1">Muscle</tissue>
    </source>
</reference>
<gene>
    <name evidence="1" type="ORF">BSL78_09167</name>
</gene>
<dbReference type="AlphaFoldDB" id="A0A2G8L162"/>
<dbReference type="OrthoDB" id="539995at2759"/>